<feature type="compositionally biased region" description="Polar residues" evidence="2">
    <location>
        <begin position="1"/>
        <end position="10"/>
    </location>
</feature>
<gene>
    <name evidence="3" type="ORF">SPRI_5281</name>
</gene>
<evidence type="ECO:0000313" key="3">
    <source>
        <dbReference type="EMBL" id="ALC23587.1"/>
    </source>
</evidence>
<dbReference type="PATRIC" id="fig|38300.4.peg.5538"/>
<dbReference type="PANTHER" id="PTHR31126:SF1">
    <property type="entry name" value="TYROSINE SPECIFIC PROTEIN PHOSPHATASES DOMAIN-CONTAINING PROTEIN"/>
    <property type="match status" value="1"/>
</dbReference>
<dbReference type="GeneID" id="97233667"/>
<dbReference type="PANTHER" id="PTHR31126">
    <property type="entry name" value="TYROSINE-PROTEIN PHOSPHATASE"/>
    <property type="match status" value="1"/>
</dbReference>
<dbReference type="InterPro" id="IPR016130">
    <property type="entry name" value="Tyr_Pase_AS"/>
</dbReference>
<feature type="region of interest" description="Disordered" evidence="2">
    <location>
        <begin position="1"/>
        <end position="21"/>
    </location>
</feature>
<dbReference type="RefSeq" id="WP_005318455.1">
    <property type="nucleotide sequence ID" value="NZ_CP011340.1"/>
</dbReference>
<dbReference type="Pfam" id="PF13350">
    <property type="entry name" value="Y_phosphatase3"/>
    <property type="match status" value="1"/>
</dbReference>
<accession>A0A0M4DVM8</accession>
<evidence type="ECO:0000256" key="2">
    <source>
        <dbReference type="SAM" id="MobiDB-lite"/>
    </source>
</evidence>
<dbReference type="OMA" id="MHYAYED"/>
<dbReference type="InterPro" id="IPR000387">
    <property type="entry name" value="Tyr_Pase_dom"/>
</dbReference>
<name>A0A0M4DVM8_STRPR</name>
<dbReference type="InterPro" id="IPR026893">
    <property type="entry name" value="Tyr/Ser_Pase_IphP-type"/>
</dbReference>
<dbReference type="KEGG" id="spri:SPRI_5281"/>
<proteinExistence type="inferred from homology"/>
<reference evidence="3 4" key="1">
    <citation type="submission" date="2015-08" db="EMBL/GenBank/DDBJ databases">
        <title>Genome sequence of the pristinamycin over-producing bacterium Streptomyces pristinaespiralis HCCB10218.</title>
        <authorList>
            <person name="Tian J."/>
            <person name="Yang J."/>
            <person name="Li L."/>
            <person name="Ruan L."/>
            <person name="Wei W."/>
            <person name="Zheng G."/>
            <person name="Wei Z."/>
            <person name="Yang S."/>
            <person name="Ge M."/>
            <person name="Jiang W."/>
            <person name="Lu Y."/>
        </authorList>
    </citation>
    <scope>NUCLEOTIDE SEQUENCE [LARGE SCALE GENOMIC DNA]</scope>
    <source>
        <strain evidence="3 4">HCCB 10218</strain>
    </source>
</reference>
<dbReference type="AlphaFoldDB" id="A0A0M4DVM8"/>
<comment type="similarity">
    <text evidence="1">Belongs to the protein-tyrosine phosphatase family.</text>
</comment>
<dbReference type="PROSITE" id="PS00383">
    <property type="entry name" value="TYR_PHOSPHATASE_1"/>
    <property type="match status" value="1"/>
</dbReference>
<evidence type="ECO:0000313" key="4">
    <source>
        <dbReference type="Proteomes" id="UP000060513"/>
    </source>
</evidence>
<dbReference type="Gene3D" id="3.90.190.10">
    <property type="entry name" value="Protein tyrosine phosphatase superfamily"/>
    <property type="match status" value="1"/>
</dbReference>
<organism evidence="3">
    <name type="scientific">Streptomyces pristinaespiralis</name>
    <dbReference type="NCBI Taxonomy" id="38300"/>
    <lineage>
        <taxon>Bacteria</taxon>
        <taxon>Bacillati</taxon>
        <taxon>Actinomycetota</taxon>
        <taxon>Actinomycetes</taxon>
        <taxon>Kitasatosporales</taxon>
        <taxon>Streptomycetaceae</taxon>
        <taxon>Streptomyces</taxon>
    </lineage>
</organism>
<dbReference type="STRING" id="38300.SPRI_5281"/>
<dbReference type="GO" id="GO:0004721">
    <property type="term" value="F:phosphoprotein phosphatase activity"/>
    <property type="evidence" value="ECO:0007669"/>
    <property type="project" value="InterPro"/>
</dbReference>
<dbReference type="EMBL" id="CP011340">
    <property type="protein sequence ID" value="ALC23587.1"/>
    <property type="molecule type" value="Genomic_DNA"/>
</dbReference>
<dbReference type="PROSITE" id="PS50056">
    <property type="entry name" value="TYR_PHOSPHATASE_2"/>
    <property type="match status" value="1"/>
</dbReference>
<dbReference type="InterPro" id="IPR029021">
    <property type="entry name" value="Prot-tyrosine_phosphatase-like"/>
</dbReference>
<sequence>MNAIPSTTVANLRDLGGTPLPGGRSVRSGLLFRSGQLDRMDTASDPAVAALGIRTVVDFRTRAEREARPDRLPEGGRLLLADVMADQVAAGRMPAAARLRRLLADPAVAEQELGDGRGRELFGAIYRGFVTTDSARASYRAFLNAVADPDPGPLLFHCTAGKDRTGWAATIVLTLLGATPKTVEAEYMSVNTAVREAFAPLVEGYTLQGGQPETALSIIGVVPDYLAAALDEVDARFGSMEKYVQEGLGVTPAALERIRGRLVVQG</sequence>
<dbReference type="SUPFAM" id="SSF52799">
    <property type="entry name" value="(Phosphotyrosine protein) phosphatases II"/>
    <property type="match status" value="1"/>
</dbReference>
<dbReference type="OrthoDB" id="1188001at2"/>
<evidence type="ECO:0000256" key="1">
    <source>
        <dbReference type="ARBA" id="ARBA00009580"/>
    </source>
</evidence>
<protein>
    <submittedName>
        <fullName evidence="3">Protein-tyrosine phosphatase</fullName>
    </submittedName>
</protein>
<dbReference type="Proteomes" id="UP000060513">
    <property type="component" value="Chromosome"/>
</dbReference>